<dbReference type="Gene3D" id="3.30.420.40">
    <property type="match status" value="1"/>
</dbReference>
<dbReference type="InterPro" id="IPR043129">
    <property type="entry name" value="ATPase_NBD"/>
</dbReference>
<dbReference type="Pfam" id="PF01968">
    <property type="entry name" value="Hydantoinase_A"/>
    <property type="match status" value="1"/>
</dbReference>
<dbReference type="KEGG" id="bcai:K788_0007398"/>
<proteinExistence type="predicted"/>
<dbReference type="RefSeq" id="WP_035995279.1">
    <property type="nucleotide sequence ID" value="NZ_CP012748.1"/>
</dbReference>
<dbReference type="EMBL" id="CP012748">
    <property type="protein sequence ID" value="ALL69855.1"/>
    <property type="molecule type" value="Genomic_DNA"/>
</dbReference>
<organism evidence="2 3">
    <name type="scientific">Paraburkholderia caribensis MBA4</name>
    <dbReference type="NCBI Taxonomy" id="1323664"/>
    <lineage>
        <taxon>Bacteria</taxon>
        <taxon>Pseudomonadati</taxon>
        <taxon>Pseudomonadota</taxon>
        <taxon>Betaproteobacteria</taxon>
        <taxon>Burkholderiales</taxon>
        <taxon>Burkholderiaceae</taxon>
        <taxon>Paraburkholderia</taxon>
    </lineage>
</organism>
<feature type="domain" description="Hydantoinase A/oxoprolinase" evidence="1">
    <location>
        <begin position="75"/>
        <end position="318"/>
    </location>
</feature>
<gene>
    <name evidence="2" type="ORF">K788_0007398</name>
</gene>
<name>A0A0P0RLT6_9BURK</name>
<keyword evidence="2" id="KW-0614">Plasmid</keyword>
<evidence type="ECO:0000313" key="3">
    <source>
        <dbReference type="Proteomes" id="UP000019146"/>
    </source>
</evidence>
<dbReference type="Proteomes" id="UP000019146">
    <property type="component" value="Plasmid unnamed"/>
</dbReference>
<reference evidence="2 3" key="1">
    <citation type="journal article" date="2014" name="Genome Announc.">
        <title>Draft Genome Sequence of the Haloacid-Degrading Burkholderia caribensis Strain MBA4.</title>
        <authorList>
            <person name="Pan Y."/>
            <person name="Kong K.F."/>
            <person name="Tsang J.S."/>
        </authorList>
    </citation>
    <scope>NUCLEOTIDE SEQUENCE [LARGE SCALE GENOMIC DNA]</scope>
    <source>
        <strain evidence="2 3">MBA4</strain>
        <plasmid evidence="3">Plasmid</plasmid>
    </source>
</reference>
<dbReference type="InterPro" id="IPR002821">
    <property type="entry name" value="Hydantoinase_A"/>
</dbReference>
<dbReference type="GO" id="GO:0016787">
    <property type="term" value="F:hydrolase activity"/>
    <property type="evidence" value="ECO:0007669"/>
    <property type="project" value="InterPro"/>
</dbReference>
<dbReference type="Gene3D" id="3.30.420.190">
    <property type="entry name" value="conserved archaeal protein q6m145"/>
    <property type="match status" value="1"/>
</dbReference>
<protein>
    <submittedName>
        <fullName evidence="2">H4MPT-linked C1 transfer pathway protein</fullName>
    </submittedName>
</protein>
<evidence type="ECO:0000313" key="2">
    <source>
        <dbReference type="EMBL" id="ALL69855.1"/>
    </source>
</evidence>
<dbReference type="AlphaFoldDB" id="A0A0P0RLT6"/>
<accession>A0A0P0RLT6</accession>
<dbReference type="NCBIfam" id="TIGR03123">
    <property type="entry name" value="one_C_unchar_1"/>
    <property type="match status" value="1"/>
</dbReference>
<geneLocation type="plasmid" evidence="3"/>
<sequence>MTAFISASSIAGPAVFGWDVGGAHVKVSRVDADGVVTDIAQWACPLWQGLDHLHRAIGSAAERWPDLTHASARHAVTMTGEMVDLFADREHGVRALVDALGARLGADTAFFAGACGWLDAAQSVAQWRAVASANWLATAQHVATRMRDCVLIDIGSTTTDIVPVADARVVARGVSDATRLVTGELAYHGVVRTPLCGIAHRIAFRGETAGVMNEWFATSADIYRLTGELWPPHDQHASADNGPKTIAASCARLARTIGRDAGDATEDEWREFAHTWRDAQLRAIGASFEQVCAAHPSLARAPVVGAGCGRFLAAALAKAHARDYVDFGRFTQIAGNAPADAAEWIATCAPSVAVAWLMTARRREQRAA</sequence>
<dbReference type="SUPFAM" id="SSF53067">
    <property type="entry name" value="Actin-like ATPase domain"/>
    <property type="match status" value="1"/>
</dbReference>
<dbReference type="GeneID" id="69973384"/>
<dbReference type="InterPro" id="IPR002756">
    <property type="entry name" value="MfnF"/>
</dbReference>
<evidence type="ECO:0000259" key="1">
    <source>
        <dbReference type="Pfam" id="PF01968"/>
    </source>
</evidence>